<accession>R0KPA0</accession>
<organism evidence="8 9">
    <name type="scientific">Nosema bombycis (strain CQ1 / CVCC 102059)</name>
    <name type="common">Microsporidian parasite</name>
    <name type="synonym">Pebrine of silkworm</name>
    <dbReference type="NCBI Taxonomy" id="578461"/>
    <lineage>
        <taxon>Eukaryota</taxon>
        <taxon>Fungi</taxon>
        <taxon>Fungi incertae sedis</taxon>
        <taxon>Microsporidia</taxon>
        <taxon>Nosematidae</taxon>
        <taxon>Nosema</taxon>
    </lineage>
</organism>
<dbReference type="FunFam" id="1.10.246.90:FF:000005">
    <property type="entry name" value="Nucleolar protein 5, putative"/>
    <property type="match status" value="1"/>
</dbReference>
<dbReference type="Gene3D" id="1.10.287.4070">
    <property type="match status" value="1"/>
</dbReference>
<dbReference type="SUPFAM" id="SSF89124">
    <property type="entry name" value="Nop domain"/>
    <property type="match status" value="1"/>
</dbReference>
<evidence type="ECO:0000313" key="9">
    <source>
        <dbReference type="Proteomes" id="UP000016927"/>
    </source>
</evidence>
<dbReference type="InterPro" id="IPR045056">
    <property type="entry name" value="Nop56/Nop58"/>
</dbReference>
<evidence type="ECO:0000256" key="4">
    <source>
        <dbReference type="ARBA" id="ARBA00022517"/>
    </source>
</evidence>
<evidence type="ECO:0000256" key="2">
    <source>
        <dbReference type="ARBA" id="ARBA00009211"/>
    </source>
</evidence>
<gene>
    <name evidence="8" type="primary">NOP5B</name>
    <name evidence="8" type="ORF">NBO_591g0004</name>
</gene>
<dbReference type="OMA" id="NRMMVLA"/>
<evidence type="ECO:0000256" key="5">
    <source>
        <dbReference type="ARBA" id="ARBA00023242"/>
    </source>
</evidence>
<dbReference type="SMART" id="SM00931">
    <property type="entry name" value="NOSIC"/>
    <property type="match status" value="1"/>
</dbReference>
<dbReference type="InterPro" id="IPR012976">
    <property type="entry name" value="NOSIC"/>
</dbReference>
<comment type="function">
    <text evidence="6">Required for pre-18S rRNA processing. May bind microtubules.</text>
</comment>
<keyword evidence="5" id="KW-0539">Nucleus</keyword>
<dbReference type="GO" id="GO:0031428">
    <property type="term" value="C:box C/D methylation guide snoRNP complex"/>
    <property type="evidence" value="ECO:0007669"/>
    <property type="project" value="InterPro"/>
</dbReference>
<dbReference type="InterPro" id="IPR036070">
    <property type="entry name" value="Nop_dom_sf"/>
</dbReference>
<keyword evidence="9" id="KW-1185">Reference proteome</keyword>
<evidence type="ECO:0000256" key="1">
    <source>
        <dbReference type="ARBA" id="ARBA00004604"/>
    </source>
</evidence>
<feature type="domain" description="Nop" evidence="7">
    <location>
        <begin position="252"/>
        <end position="370"/>
    </location>
</feature>
<dbReference type="GO" id="GO:0042254">
    <property type="term" value="P:ribosome biogenesis"/>
    <property type="evidence" value="ECO:0007669"/>
    <property type="project" value="UniProtKB-KW"/>
</dbReference>
<dbReference type="STRING" id="578461.R0KPA0"/>
<evidence type="ECO:0000313" key="8">
    <source>
        <dbReference type="EMBL" id="EOB12012.1"/>
    </source>
</evidence>
<dbReference type="Proteomes" id="UP000016927">
    <property type="component" value="Unassembled WGS sequence"/>
</dbReference>
<dbReference type="InterPro" id="IPR002687">
    <property type="entry name" value="Nop_dom"/>
</dbReference>
<protein>
    <recommendedName>
        <fullName evidence="3">Nucleolar protein 58</fullName>
    </recommendedName>
</protein>
<evidence type="ECO:0000259" key="7">
    <source>
        <dbReference type="PROSITE" id="PS51358"/>
    </source>
</evidence>
<dbReference type="GO" id="GO:0030515">
    <property type="term" value="F:snoRNA binding"/>
    <property type="evidence" value="ECO:0007669"/>
    <property type="project" value="InterPro"/>
</dbReference>
<keyword evidence="4" id="KW-0690">Ribosome biogenesis</keyword>
<sequence length="405" mass="46350">MIYLYENSGGFILFSNYDGKLEKLNQYSFKNNDEAVDSYKLMSNNELPQNLKIFLIENLEGKSDILAVRDEKLSILINSITKIQTKYVFDEAFKQIRDMEKDQNILRDLFLSHKLCLDKIQMDSNKIDTMIIQSINLLVDLDKDINLHVMRIREWYGLHFPELSLMCDDNLEFLRYVVAIKRKEDCKLEDCLAVSSDEDKANKVFAKTKNSMGAELSDLDLQNILNDSESIIKNFEFRDKLLVYIKNKMNLIAPNISNLVGDIIGARLISKAGSLSALSKYPSSTVQLLGAEKSLFKALKRQTNTPKYGIIFDSSILGQVQLKFKGKIARSLASKISLCAKVDYLNSNEDGSFGNLMKEKLLKRIKNVENKSKSKKKIQTKGKLNIAKLEKYDTSEDVKRVKQEE</sequence>
<evidence type="ECO:0000256" key="6">
    <source>
        <dbReference type="ARBA" id="ARBA00024837"/>
    </source>
</evidence>
<dbReference type="PANTHER" id="PTHR10894">
    <property type="entry name" value="NUCLEOLAR PROTEIN 5 NUCLEOLAR PROTEIN NOP5 NOP58"/>
    <property type="match status" value="1"/>
</dbReference>
<dbReference type="Pfam" id="PF01798">
    <property type="entry name" value="Nop"/>
    <property type="match status" value="1"/>
</dbReference>
<dbReference type="InterPro" id="IPR042239">
    <property type="entry name" value="Nop_C"/>
</dbReference>
<dbReference type="OrthoDB" id="6780543at2759"/>
<evidence type="ECO:0000256" key="3">
    <source>
        <dbReference type="ARBA" id="ARBA00020379"/>
    </source>
</evidence>
<dbReference type="VEuPathDB" id="MicrosporidiaDB:NBO_591g0004"/>
<proteinExistence type="inferred from homology"/>
<dbReference type="GO" id="GO:0032040">
    <property type="term" value="C:small-subunit processome"/>
    <property type="evidence" value="ECO:0007669"/>
    <property type="project" value="InterPro"/>
</dbReference>
<comment type="subcellular location">
    <subcellularLocation>
        <location evidence="1">Nucleus</location>
        <location evidence="1">Nucleolus</location>
    </subcellularLocation>
</comment>
<dbReference type="Gene3D" id="1.10.246.90">
    <property type="entry name" value="Nop domain"/>
    <property type="match status" value="1"/>
</dbReference>
<name>R0KPA0_NOSB1</name>
<dbReference type="AlphaFoldDB" id="R0KPA0"/>
<dbReference type="EMBL" id="KB909498">
    <property type="protein sequence ID" value="EOB12012.1"/>
    <property type="molecule type" value="Genomic_DNA"/>
</dbReference>
<comment type="similarity">
    <text evidence="2">Belongs to the NOP5/NOP56 family.</text>
</comment>
<dbReference type="HOGENOM" id="CLU_015495_1_0_1"/>
<reference evidence="8 9" key="1">
    <citation type="journal article" date="2013" name="BMC Genomics">
        <title>Comparative genomics of parasitic silkworm microsporidia reveal an association between genome expansion and host adaptation.</title>
        <authorList>
            <person name="Pan G."/>
            <person name="Xu J."/>
            <person name="Li T."/>
            <person name="Xia Q."/>
            <person name="Liu S.L."/>
            <person name="Zhang G."/>
            <person name="Li S."/>
            <person name="Li C."/>
            <person name="Liu H."/>
            <person name="Yang L."/>
            <person name="Liu T."/>
            <person name="Zhang X."/>
            <person name="Wu Z."/>
            <person name="Fan W."/>
            <person name="Dang X."/>
            <person name="Xiang H."/>
            <person name="Tao M."/>
            <person name="Li Y."/>
            <person name="Hu J."/>
            <person name="Li Z."/>
            <person name="Lin L."/>
            <person name="Luo J."/>
            <person name="Geng L."/>
            <person name="Wang L."/>
            <person name="Long M."/>
            <person name="Wan Y."/>
            <person name="He N."/>
            <person name="Zhang Z."/>
            <person name="Lu C."/>
            <person name="Keeling P.J."/>
            <person name="Wang J."/>
            <person name="Xiang Z."/>
            <person name="Zhou Z."/>
        </authorList>
    </citation>
    <scope>NUCLEOTIDE SEQUENCE [LARGE SCALE GENOMIC DNA]</scope>
    <source>
        <strain evidence="9">CQ1 / CVCC 102059</strain>
    </source>
</reference>
<dbReference type="PROSITE" id="PS51358">
    <property type="entry name" value="NOP"/>
    <property type="match status" value="1"/>
</dbReference>
<dbReference type="PANTHER" id="PTHR10894:SF1">
    <property type="entry name" value="NUCLEOLAR PROTEIN 58"/>
    <property type="match status" value="1"/>
</dbReference>